<sequence length="139" mass="15060">MAAPAGGRASVELLSSYEGSCAGEHDDGAAIREVLNRIGDKWSLLVIATLQSGELRFSQLRQHIPGISGRMLTLTLRQLERDGLVDRTAHAEVPPRVEYRLTELGSTLIVLAIGLAEWATANHPTIEASRAAYDRRNGS</sequence>
<protein>
    <submittedName>
        <fullName evidence="5">Helix-turn-helix transcriptional regulator</fullName>
    </submittedName>
</protein>
<evidence type="ECO:0000256" key="3">
    <source>
        <dbReference type="ARBA" id="ARBA00023163"/>
    </source>
</evidence>
<dbReference type="Proteomes" id="UP000320216">
    <property type="component" value="Chromosome"/>
</dbReference>
<evidence type="ECO:0000256" key="1">
    <source>
        <dbReference type="ARBA" id="ARBA00023015"/>
    </source>
</evidence>
<dbReference type="AlphaFoldDB" id="A0A5B8M5Y9"/>
<keyword evidence="1" id="KW-0805">Transcription regulation</keyword>
<reference evidence="5 6" key="1">
    <citation type="submission" date="2019-07" db="EMBL/GenBank/DDBJ databases">
        <title>Full genome sequence of Humibacter sp. WJ7-1.</title>
        <authorList>
            <person name="Im W.-T."/>
        </authorList>
    </citation>
    <scope>NUCLEOTIDE SEQUENCE [LARGE SCALE GENOMIC DNA]</scope>
    <source>
        <strain evidence="5 6">WJ7-1</strain>
    </source>
</reference>
<dbReference type="KEGG" id="huw:FPZ11_15865"/>
<dbReference type="InterPro" id="IPR036390">
    <property type="entry name" value="WH_DNA-bd_sf"/>
</dbReference>
<dbReference type="PANTHER" id="PTHR33204">
    <property type="entry name" value="TRANSCRIPTIONAL REGULATOR, MARR FAMILY"/>
    <property type="match status" value="1"/>
</dbReference>
<dbReference type="InterPro" id="IPR002577">
    <property type="entry name" value="HTH_HxlR"/>
</dbReference>
<evidence type="ECO:0000256" key="2">
    <source>
        <dbReference type="ARBA" id="ARBA00023125"/>
    </source>
</evidence>
<gene>
    <name evidence="5" type="ORF">FPZ11_15865</name>
</gene>
<evidence type="ECO:0000313" key="5">
    <source>
        <dbReference type="EMBL" id="QDZ16047.1"/>
    </source>
</evidence>
<dbReference type="PANTHER" id="PTHR33204:SF39">
    <property type="entry name" value="TRANSCRIPTIONAL REGULATORY PROTEIN"/>
    <property type="match status" value="1"/>
</dbReference>
<proteinExistence type="predicted"/>
<evidence type="ECO:0000313" key="6">
    <source>
        <dbReference type="Proteomes" id="UP000320216"/>
    </source>
</evidence>
<dbReference type="GO" id="GO:0003677">
    <property type="term" value="F:DNA binding"/>
    <property type="evidence" value="ECO:0007669"/>
    <property type="project" value="UniProtKB-KW"/>
</dbReference>
<dbReference type="Gene3D" id="1.10.10.10">
    <property type="entry name" value="Winged helix-like DNA-binding domain superfamily/Winged helix DNA-binding domain"/>
    <property type="match status" value="1"/>
</dbReference>
<dbReference type="InterPro" id="IPR036388">
    <property type="entry name" value="WH-like_DNA-bd_sf"/>
</dbReference>
<keyword evidence="2" id="KW-0238">DNA-binding</keyword>
<evidence type="ECO:0000259" key="4">
    <source>
        <dbReference type="PROSITE" id="PS51118"/>
    </source>
</evidence>
<keyword evidence="3" id="KW-0804">Transcription</keyword>
<dbReference type="SUPFAM" id="SSF46785">
    <property type="entry name" value="Winged helix' DNA-binding domain"/>
    <property type="match status" value="1"/>
</dbReference>
<name>A0A5B8M5Y9_9MICO</name>
<keyword evidence="6" id="KW-1185">Reference proteome</keyword>
<feature type="domain" description="HTH hxlR-type" evidence="4">
    <location>
        <begin position="21"/>
        <end position="127"/>
    </location>
</feature>
<dbReference type="PROSITE" id="PS51118">
    <property type="entry name" value="HTH_HXLR"/>
    <property type="match status" value="1"/>
</dbReference>
<dbReference type="RefSeq" id="WP_146322051.1">
    <property type="nucleotide sequence ID" value="NZ_CP042305.1"/>
</dbReference>
<accession>A0A5B8M5Y9</accession>
<dbReference type="EMBL" id="CP042305">
    <property type="protein sequence ID" value="QDZ16047.1"/>
    <property type="molecule type" value="Genomic_DNA"/>
</dbReference>
<dbReference type="Pfam" id="PF01638">
    <property type="entry name" value="HxlR"/>
    <property type="match status" value="1"/>
</dbReference>
<organism evidence="5 6">
    <name type="scientific">Humibacter ginsenosidimutans</name>
    <dbReference type="NCBI Taxonomy" id="2599293"/>
    <lineage>
        <taxon>Bacteria</taxon>
        <taxon>Bacillati</taxon>
        <taxon>Actinomycetota</taxon>
        <taxon>Actinomycetes</taxon>
        <taxon>Micrococcales</taxon>
        <taxon>Microbacteriaceae</taxon>
        <taxon>Humibacter</taxon>
    </lineage>
</organism>
<dbReference type="OrthoDB" id="370168at2"/>